<comment type="function">
    <text evidence="3">Positive regulator of sigma-B activity. Non-phosphorylated RsbV binds to RsbW, preventing its association with sigma-B. When phosphorylated, releases RsbW, which is then free to complex with and inactivate sigma-B.</text>
</comment>
<dbReference type="PROSITE" id="PS50801">
    <property type="entry name" value="STAS"/>
    <property type="match status" value="1"/>
</dbReference>
<reference evidence="6 7" key="1">
    <citation type="submission" date="2023-01" db="EMBL/GenBank/DDBJ databases">
        <title>Bacillus changyiensis sp. nov., isolated from a coastal deposit.</title>
        <authorList>
            <person name="Xiao G."/>
            <person name="Lai Q."/>
            <person name="Hu Z."/>
            <person name="Shao Z."/>
        </authorList>
    </citation>
    <scope>NUCLEOTIDE SEQUENCE [LARGE SCALE GENOMIC DNA]</scope>
    <source>
        <strain evidence="6 7">CLL-7-23</strain>
    </source>
</reference>
<dbReference type="PANTHER" id="PTHR33495:SF9">
    <property type="entry name" value="ANTI-SIGMA-B FACTOR ANTAGONIST"/>
    <property type="match status" value="1"/>
</dbReference>
<evidence type="ECO:0000256" key="1">
    <source>
        <dbReference type="ARBA" id="ARBA00009013"/>
    </source>
</evidence>
<sequence length="109" mass="12011">MNLKIDTKEYDHVIKVKVAGEIDVQSAPILRDSLMEFAEEGKCLEVCLEDVSYMDSTGLGVFVGIYKTVNKTGGSLVLRNLSDRLLRLFDITGLKNIIDISGKSEGELS</sequence>
<dbReference type="InterPro" id="IPR002645">
    <property type="entry name" value="STAS_dom"/>
</dbReference>
<evidence type="ECO:0000259" key="5">
    <source>
        <dbReference type="PROSITE" id="PS50801"/>
    </source>
</evidence>
<evidence type="ECO:0000313" key="7">
    <source>
        <dbReference type="Proteomes" id="UP001211894"/>
    </source>
</evidence>
<dbReference type="InterPro" id="IPR036513">
    <property type="entry name" value="STAS_dom_sf"/>
</dbReference>
<dbReference type="Gene3D" id="3.30.750.24">
    <property type="entry name" value="STAS domain"/>
    <property type="match status" value="1"/>
</dbReference>
<dbReference type="Proteomes" id="UP001211894">
    <property type="component" value="Unassembled WGS sequence"/>
</dbReference>
<gene>
    <name evidence="6" type="ORF">PJ311_08000</name>
</gene>
<keyword evidence="2" id="KW-0597">Phosphoprotein</keyword>
<proteinExistence type="inferred from homology"/>
<organism evidence="6 7">
    <name type="scientific">Bacillus changyiensis</name>
    <dbReference type="NCBI Taxonomy" id="3004103"/>
    <lineage>
        <taxon>Bacteria</taxon>
        <taxon>Bacillati</taxon>
        <taxon>Bacillota</taxon>
        <taxon>Bacilli</taxon>
        <taxon>Bacillales</taxon>
        <taxon>Bacillaceae</taxon>
        <taxon>Bacillus</taxon>
    </lineage>
</organism>
<evidence type="ECO:0000256" key="3">
    <source>
        <dbReference type="ARBA" id="ARBA00024670"/>
    </source>
</evidence>
<dbReference type="RefSeq" id="WP_271340409.1">
    <property type="nucleotide sequence ID" value="NZ_JAQKAB010000004.1"/>
</dbReference>
<dbReference type="PANTHER" id="PTHR33495">
    <property type="entry name" value="ANTI-SIGMA FACTOR ANTAGONIST TM_1081-RELATED-RELATED"/>
    <property type="match status" value="1"/>
</dbReference>
<keyword evidence="7" id="KW-1185">Reference proteome</keyword>
<protein>
    <recommendedName>
        <fullName evidence="4">Anti-sigma factor antagonist</fullName>
    </recommendedName>
</protein>
<accession>A0ABT4X2S8</accession>
<dbReference type="CDD" id="cd07043">
    <property type="entry name" value="STAS_anti-anti-sigma_factors"/>
    <property type="match status" value="1"/>
</dbReference>
<dbReference type="Pfam" id="PF01740">
    <property type="entry name" value="STAS"/>
    <property type="match status" value="1"/>
</dbReference>
<evidence type="ECO:0000313" key="6">
    <source>
        <dbReference type="EMBL" id="MDA7026559.1"/>
    </source>
</evidence>
<feature type="domain" description="STAS" evidence="5">
    <location>
        <begin position="3"/>
        <end position="109"/>
    </location>
</feature>
<comment type="caution">
    <text evidence="6">The sequence shown here is derived from an EMBL/GenBank/DDBJ whole genome shotgun (WGS) entry which is preliminary data.</text>
</comment>
<dbReference type="EMBL" id="JAQKAB010000004">
    <property type="protein sequence ID" value="MDA7026559.1"/>
    <property type="molecule type" value="Genomic_DNA"/>
</dbReference>
<name>A0ABT4X2S8_9BACI</name>
<evidence type="ECO:0000256" key="2">
    <source>
        <dbReference type="ARBA" id="ARBA00022553"/>
    </source>
</evidence>
<evidence type="ECO:0000256" key="4">
    <source>
        <dbReference type="RuleBase" id="RU003749"/>
    </source>
</evidence>
<dbReference type="NCBIfam" id="TIGR00377">
    <property type="entry name" value="ant_ant_sig"/>
    <property type="match status" value="1"/>
</dbReference>
<comment type="similarity">
    <text evidence="1 4">Belongs to the anti-sigma-factor antagonist family.</text>
</comment>
<dbReference type="InterPro" id="IPR003658">
    <property type="entry name" value="Anti-sigma_ant"/>
</dbReference>
<dbReference type="SUPFAM" id="SSF52091">
    <property type="entry name" value="SpoIIaa-like"/>
    <property type="match status" value="1"/>
</dbReference>